<evidence type="ECO:0000256" key="1">
    <source>
        <dbReference type="ARBA" id="ARBA00010199"/>
    </source>
</evidence>
<name>A0ABD1G813_SALDI</name>
<comment type="similarity">
    <text evidence="1">Belongs to the multi antimicrobial extrusion (MATE) (TC 2.A.66.1) family.</text>
</comment>
<keyword evidence="3" id="KW-1133">Transmembrane helix</keyword>
<proteinExistence type="inferred from homology"/>
<keyword evidence="3" id="KW-0812">Transmembrane</keyword>
<dbReference type="Pfam" id="PF01554">
    <property type="entry name" value="MatE"/>
    <property type="match status" value="1"/>
</dbReference>
<feature type="compositionally biased region" description="Polar residues" evidence="2">
    <location>
        <begin position="21"/>
        <end position="35"/>
    </location>
</feature>
<reference evidence="4 5" key="1">
    <citation type="submission" date="2024-06" db="EMBL/GenBank/DDBJ databases">
        <title>A chromosome level genome sequence of Diviner's sage (Salvia divinorum).</title>
        <authorList>
            <person name="Ford S.A."/>
            <person name="Ro D.-K."/>
            <person name="Ness R.W."/>
            <person name="Phillips M.A."/>
        </authorList>
    </citation>
    <scope>NUCLEOTIDE SEQUENCE [LARGE SCALE GENOMIC DNA]</scope>
    <source>
        <strain evidence="4">SAF-2024a</strain>
        <tissue evidence="4">Leaf</tissue>
    </source>
</reference>
<evidence type="ECO:0000313" key="5">
    <source>
        <dbReference type="Proteomes" id="UP001567538"/>
    </source>
</evidence>
<keyword evidence="3" id="KW-0472">Membrane</keyword>
<keyword evidence="5" id="KW-1185">Reference proteome</keyword>
<sequence>MAEGGVAQLLLSATHGGGGEQNSPLLASNGEGRSSTSDDDIEPINGVVDFGREFFNESKRLWCLAAPAIFTSFCQYGLITVTQIFAGHLGTVQLAAVSVENSIISGFPFALIYGMSSALETYCGQAYGANQYEMLGIYMQRTWLILNSVALAFLPLFLFATPVLRLLGQTPAVSREAGSLRCG</sequence>
<evidence type="ECO:0000313" key="4">
    <source>
        <dbReference type="EMBL" id="KAL1539319.1"/>
    </source>
</evidence>
<accession>A0ABD1G813</accession>
<gene>
    <name evidence="4" type="ORF">AAHA92_27952</name>
</gene>
<protein>
    <submittedName>
        <fullName evidence="4">Protein DETOXIFICATION 30-like</fullName>
    </submittedName>
</protein>
<evidence type="ECO:0000256" key="3">
    <source>
        <dbReference type="SAM" id="Phobius"/>
    </source>
</evidence>
<evidence type="ECO:0000256" key="2">
    <source>
        <dbReference type="SAM" id="MobiDB-lite"/>
    </source>
</evidence>
<dbReference type="AlphaFoldDB" id="A0ABD1G813"/>
<feature type="region of interest" description="Disordered" evidence="2">
    <location>
        <begin position="14"/>
        <end position="40"/>
    </location>
</feature>
<dbReference type="Proteomes" id="UP001567538">
    <property type="component" value="Unassembled WGS sequence"/>
</dbReference>
<feature type="transmembrane region" description="Helical" evidence="3">
    <location>
        <begin position="144"/>
        <end position="164"/>
    </location>
</feature>
<dbReference type="PANTHER" id="PTHR11206">
    <property type="entry name" value="MULTIDRUG RESISTANCE PROTEIN"/>
    <property type="match status" value="1"/>
</dbReference>
<feature type="transmembrane region" description="Helical" evidence="3">
    <location>
        <begin position="61"/>
        <end position="86"/>
    </location>
</feature>
<organism evidence="4 5">
    <name type="scientific">Salvia divinorum</name>
    <name type="common">Maria pastora</name>
    <name type="synonym">Diviner's sage</name>
    <dbReference type="NCBI Taxonomy" id="28513"/>
    <lineage>
        <taxon>Eukaryota</taxon>
        <taxon>Viridiplantae</taxon>
        <taxon>Streptophyta</taxon>
        <taxon>Embryophyta</taxon>
        <taxon>Tracheophyta</taxon>
        <taxon>Spermatophyta</taxon>
        <taxon>Magnoliopsida</taxon>
        <taxon>eudicotyledons</taxon>
        <taxon>Gunneridae</taxon>
        <taxon>Pentapetalae</taxon>
        <taxon>asterids</taxon>
        <taxon>lamiids</taxon>
        <taxon>Lamiales</taxon>
        <taxon>Lamiaceae</taxon>
        <taxon>Nepetoideae</taxon>
        <taxon>Mentheae</taxon>
        <taxon>Salviinae</taxon>
        <taxon>Salvia</taxon>
        <taxon>Salvia subgen. Calosphace</taxon>
    </lineage>
</organism>
<comment type="caution">
    <text evidence="4">The sequence shown here is derived from an EMBL/GenBank/DDBJ whole genome shotgun (WGS) entry which is preliminary data.</text>
</comment>
<dbReference type="InterPro" id="IPR002528">
    <property type="entry name" value="MATE_fam"/>
</dbReference>
<dbReference type="EMBL" id="JBEAFC010000010">
    <property type="protein sequence ID" value="KAL1539319.1"/>
    <property type="molecule type" value="Genomic_DNA"/>
</dbReference>
<feature type="transmembrane region" description="Helical" evidence="3">
    <location>
        <begin position="106"/>
        <end position="123"/>
    </location>
</feature>